<dbReference type="HOGENOM" id="CLU_043698_2_1_1"/>
<evidence type="ECO:0008006" key="5">
    <source>
        <dbReference type="Google" id="ProtNLM"/>
    </source>
</evidence>
<feature type="transmembrane region" description="Helical" evidence="2">
    <location>
        <begin position="208"/>
        <end position="232"/>
    </location>
</feature>
<keyword evidence="2" id="KW-0812">Transmembrane</keyword>
<feature type="transmembrane region" description="Helical" evidence="2">
    <location>
        <begin position="12"/>
        <end position="31"/>
    </location>
</feature>
<feature type="transmembrane region" description="Helical" evidence="2">
    <location>
        <begin position="52"/>
        <end position="76"/>
    </location>
</feature>
<evidence type="ECO:0000313" key="3">
    <source>
        <dbReference type="EMBL" id="KIK55074.1"/>
    </source>
</evidence>
<keyword evidence="2" id="KW-1133">Transmembrane helix</keyword>
<feature type="transmembrane region" description="Helical" evidence="2">
    <location>
        <begin position="129"/>
        <end position="156"/>
    </location>
</feature>
<evidence type="ECO:0000256" key="1">
    <source>
        <dbReference type="SAM" id="MobiDB-lite"/>
    </source>
</evidence>
<keyword evidence="2" id="KW-0472">Membrane</keyword>
<sequence length="443" mass="49234">MQAQGFSSVGMQLLSALITFFGMTILTHCVSRRLARERLSSLSDLVDTPWPRLCLLLVLLDSWLFIFSSGILVFGIGLQFNHAVCSAAILLCIAFYATSKLLVYLYLIERVHIVWAPPVEGRTRSRLKSPVDIICFVTVSLYAVVIGLLIAGRISLFRSGDETCVIGLKALASIPLLTYDLYINVFLTSMFLWPILKNGHPNQKVKRVARRAFVASLVGLSTSTVNIGVLFGLKGHELGWICLGSCAVDVTLNSYALYWATSVRNRRRSRISSIVDGQVSRDLNMFATKNSNIASTSSRVPFTVPPPTKASGRQGHHFHLPHFPHPHFPHIPHFPHRHHTPYTASRSHPESPGINPADNPFATPVFVPRYPQSEVRISANPGLAERPPVVSMFQSFTNLFRDEPEAKPPTTNIEVTVTTHLAVEHEDVDIGEYNELQTIHETV</sequence>
<dbReference type="PANTHER" id="PTHR38848">
    <property type="entry name" value="G-PROTEIN COUPLED RECEPTORS FAMILY 3 PROFILE DOMAIN-CONTAINING PROTEIN"/>
    <property type="match status" value="1"/>
</dbReference>
<evidence type="ECO:0000313" key="4">
    <source>
        <dbReference type="Proteomes" id="UP000053593"/>
    </source>
</evidence>
<dbReference type="AlphaFoldDB" id="A0A0D0BYX1"/>
<reference evidence="3 4" key="1">
    <citation type="submission" date="2014-04" db="EMBL/GenBank/DDBJ databases">
        <title>Evolutionary Origins and Diversification of the Mycorrhizal Mutualists.</title>
        <authorList>
            <consortium name="DOE Joint Genome Institute"/>
            <consortium name="Mycorrhizal Genomics Consortium"/>
            <person name="Kohler A."/>
            <person name="Kuo A."/>
            <person name="Nagy L.G."/>
            <person name="Floudas D."/>
            <person name="Copeland A."/>
            <person name="Barry K.W."/>
            <person name="Cichocki N."/>
            <person name="Veneault-Fourrey C."/>
            <person name="LaButti K."/>
            <person name="Lindquist E.A."/>
            <person name="Lipzen A."/>
            <person name="Lundell T."/>
            <person name="Morin E."/>
            <person name="Murat C."/>
            <person name="Riley R."/>
            <person name="Ohm R."/>
            <person name="Sun H."/>
            <person name="Tunlid A."/>
            <person name="Henrissat B."/>
            <person name="Grigoriev I.V."/>
            <person name="Hibbett D.S."/>
            <person name="Martin F."/>
        </authorList>
    </citation>
    <scope>NUCLEOTIDE SEQUENCE [LARGE SCALE GENOMIC DNA]</scope>
    <source>
        <strain evidence="3 4">FD-317 M1</strain>
    </source>
</reference>
<feature type="region of interest" description="Disordered" evidence="1">
    <location>
        <begin position="338"/>
        <end position="357"/>
    </location>
</feature>
<feature type="transmembrane region" description="Helical" evidence="2">
    <location>
        <begin position="88"/>
        <end position="108"/>
    </location>
</feature>
<proteinExistence type="predicted"/>
<dbReference type="PANTHER" id="PTHR38848:SF3">
    <property type="entry name" value="G-PROTEIN COUPLED RECEPTORS FAMILY 3 PROFILE DOMAIN-CONTAINING PROTEIN"/>
    <property type="match status" value="1"/>
</dbReference>
<accession>A0A0D0BYX1</accession>
<keyword evidence="4" id="KW-1185">Reference proteome</keyword>
<organism evidence="3 4">
    <name type="scientific">Collybiopsis luxurians FD-317 M1</name>
    <dbReference type="NCBI Taxonomy" id="944289"/>
    <lineage>
        <taxon>Eukaryota</taxon>
        <taxon>Fungi</taxon>
        <taxon>Dikarya</taxon>
        <taxon>Basidiomycota</taxon>
        <taxon>Agaricomycotina</taxon>
        <taxon>Agaricomycetes</taxon>
        <taxon>Agaricomycetidae</taxon>
        <taxon>Agaricales</taxon>
        <taxon>Marasmiineae</taxon>
        <taxon>Omphalotaceae</taxon>
        <taxon>Collybiopsis</taxon>
        <taxon>Collybiopsis luxurians</taxon>
    </lineage>
</organism>
<dbReference type="OrthoDB" id="3210850at2759"/>
<dbReference type="Proteomes" id="UP000053593">
    <property type="component" value="Unassembled WGS sequence"/>
</dbReference>
<protein>
    <recommendedName>
        <fullName evidence="5">Transmembrane protein</fullName>
    </recommendedName>
</protein>
<evidence type="ECO:0000256" key="2">
    <source>
        <dbReference type="SAM" id="Phobius"/>
    </source>
</evidence>
<name>A0A0D0BYX1_9AGAR</name>
<feature type="transmembrane region" description="Helical" evidence="2">
    <location>
        <begin position="238"/>
        <end position="260"/>
    </location>
</feature>
<feature type="transmembrane region" description="Helical" evidence="2">
    <location>
        <begin position="176"/>
        <end position="196"/>
    </location>
</feature>
<gene>
    <name evidence="3" type="ORF">GYMLUDRAFT_248881</name>
</gene>
<dbReference type="EMBL" id="KN834809">
    <property type="protein sequence ID" value="KIK55074.1"/>
    <property type="molecule type" value="Genomic_DNA"/>
</dbReference>